<proteinExistence type="predicted"/>
<dbReference type="EMBL" id="JBHRTE010000097">
    <property type="protein sequence ID" value="MFC3170250.1"/>
    <property type="molecule type" value="Genomic_DNA"/>
</dbReference>
<accession>A0ABV7INB2</accession>
<organism evidence="1 2">
    <name type="scientific">Paracoccus fontiphilus</name>
    <dbReference type="NCBI Taxonomy" id="1815556"/>
    <lineage>
        <taxon>Bacteria</taxon>
        <taxon>Pseudomonadati</taxon>
        <taxon>Pseudomonadota</taxon>
        <taxon>Alphaproteobacteria</taxon>
        <taxon>Rhodobacterales</taxon>
        <taxon>Paracoccaceae</taxon>
        <taxon>Paracoccus</taxon>
    </lineage>
</organism>
<dbReference type="RefSeq" id="WP_207471516.1">
    <property type="nucleotide sequence ID" value="NZ_JAFNAW010000074.1"/>
</dbReference>
<gene>
    <name evidence="1" type="ORF">ACFOD7_19580</name>
</gene>
<comment type="caution">
    <text evidence="1">The sequence shown here is derived from an EMBL/GenBank/DDBJ whole genome shotgun (WGS) entry which is preliminary data.</text>
</comment>
<keyword evidence="2" id="KW-1185">Reference proteome</keyword>
<name>A0ABV7INB2_9RHOB</name>
<reference evidence="2" key="1">
    <citation type="journal article" date="2019" name="Int. J. Syst. Evol. Microbiol.">
        <title>The Global Catalogue of Microorganisms (GCM) 10K type strain sequencing project: providing services to taxonomists for standard genome sequencing and annotation.</title>
        <authorList>
            <consortium name="The Broad Institute Genomics Platform"/>
            <consortium name="The Broad Institute Genome Sequencing Center for Infectious Disease"/>
            <person name="Wu L."/>
            <person name="Ma J."/>
        </authorList>
    </citation>
    <scope>NUCLEOTIDE SEQUENCE [LARGE SCALE GENOMIC DNA]</scope>
    <source>
        <strain evidence="2">KCTC 52239</strain>
    </source>
</reference>
<evidence type="ECO:0008006" key="3">
    <source>
        <dbReference type="Google" id="ProtNLM"/>
    </source>
</evidence>
<dbReference type="Proteomes" id="UP001595557">
    <property type="component" value="Unassembled WGS sequence"/>
</dbReference>
<sequence>MINIFFSLLKMASFFCALKCRKELIPPEERHLCLVQGMDASARDQAAAVVAMRGWRAMVARLWRRRSAVYDPAPIAGRTGPKPGY</sequence>
<protein>
    <recommendedName>
        <fullName evidence="3">Transposase</fullName>
    </recommendedName>
</protein>
<evidence type="ECO:0000313" key="1">
    <source>
        <dbReference type="EMBL" id="MFC3170250.1"/>
    </source>
</evidence>
<evidence type="ECO:0000313" key="2">
    <source>
        <dbReference type="Proteomes" id="UP001595557"/>
    </source>
</evidence>